<reference evidence="1 2" key="1">
    <citation type="journal article" date="2016" name="BMC Genomics">
        <title>Comparative genomics reveals Cyclospora cayetanensis possesses coccidia-like metabolism and invasion components but unique surface antigens.</title>
        <authorList>
            <person name="Liu S."/>
            <person name="Wang L."/>
            <person name="Zheng H."/>
            <person name="Xu Z."/>
            <person name="Roellig D.M."/>
            <person name="Li N."/>
            <person name="Frace M.A."/>
            <person name="Tang K."/>
            <person name="Arrowood M.J."/>
            <person name="Moss D.M."/>
            <person name="Zhang L."/>
            <person name="Feng Y."/>
            <person name="Xiao L."/>
        </authorList>
    </citation>
    <scope>NUCLEOTIDE SEQUENCE [LARGE SCALE GENOMIC DNA]</scope>
    <source>
        <strain evidence="1 2">CHN_HEN01</strain>
    </source>
</reference>
<sequence length="618" mass="66195">MSILEREPTPQYIVIGGQEGDRPEESGSDPGAVGESPVIQGVSDTTENYHQQAEMEGIHGVSGRRGSLGLQEDQQADNPFNQQGGPPDLQPIYEDYRGMESQKSPRRHSGDPQEPPNPTSNVAARPSDTLSSKALTARSTLKRATTSMKEGVKHASAQVVIAGEKVGQAWNRTLDSAMWVCIVCGSLSIILIAVALSLRTWRYQELMYQDSNGHNITRVELGLAYLQRIQTLERAGDTGVVVMFDPPLSYDDAISSAYCLPEEELSVPGEEEEHPSETADTAPSLTGSSAVSEATTEPAPNAGEALGASAEGGRTLLDEGFLPRQLQDSSEDTSSREGPLANPPPFSVTLGRHPGVPGSLSGRYVEMREALLGSTLFDLHCKDLPHFLKSGSLFLRMMTGYIVFASLGMIAAIASMLLVPFNNSCVLKLKQLPLNLVGTVSWMVALIVQLSALTAWGVGTDVAACVTQEGGAAVCRLGSATVLAIVSLVLTLVATLCFCIFFTHTLIRNLGREKEKELHLREESERRQSMELVPTSTSGHLIAHPGAPAEGESVSAQRGELGDGRHYGGLERGSTHSPNHPCQDEANSRTVSLAEESQDRRHRRFASGPPSGAVRATA</sequence>
<dbReference type="EMBL" id="JROU02001522">
    <property type="protein sequence ID" value="OEH76142.1"/>
    <property type="molecule type" value="Genomic_DNA"/>
</dbReference>
<protein>
    <submittedName>
        <fullName evidence="1">Uncharacterized protein</fullName>
    </submittedName>
</protein>
<proteinExistence type="predicted"/>
<dbReference type="Proteomes" id="UP000095192">
    <property type="component" value="Unassembled WGS sequence"/>
</dbReference>
<name>A0A1D3CY70_9EIME</name>
<keyword evidence="2" id="KW-1185">Reference proteome</keyword>
<evidence type="ECO:0000313" key="1">
    <source>
        <dbReference type="EMBL" id="OEH76142.1"/>
    </source>
</evidence>
<organism evidence="1 2">
    <name type="scientific">Cyclospora cayetanensis</name>
    <dbReference type="NCBI Taxonomy" id="88456"/>
    <lineage>
        <taxon>Eukaryota</taxon>
        <taxon>Sar</taxon>
        <taxon>Alveolata</taxon>
        <taxon>Apicomplexa</taxon>
        <taxon>Conoidasida</taxon>
        <taxon>Coccidia</taxon>
        <taxon>Eucoccidiorida</taxon>
        <taxon>Eimeriorina</taxon>
        <taxon>Eimeriidae</taxon>
        <taxon>Cyclospora</taxon>
    </lineage>
</organism>
<dbReference type="AlphaFoldDB" id="A0A1D3CY70"/>
<evidence type="ECO:0000313" key="2">
    <source>
        <dbReference type="Proteomes" id="UP000095192"/>
    </source>
</evidence>
<gene>
    <name evidence="1" type="ORF">cyc_04212</name>
</gene>
<dbReference type="OrthoDB" id="347853at2759"/>
<comment type="caution">
    <text evidence="1">The sequence shown here is derived from an EMBL/GenBank/DDBJ whole genome shotgun (WGS) entry which is preliminary data.</text>
</comment>
<dbReference type="VEuPathDB" id="ToxoDB:cyc_04212"/>
<accession>A0A1D3CY70</accession>
<dbReference type="GeneID" id="34620774"/>
<dbReference type="VEuPathDB" id="ToxoDB:LOC34620774"/>